<feature type="repeat" description="ANK" evidence="7">
    <location>
        <begin position="253"/>
        <end position="278"/>
    </location>
</feature>
<dbReference type="Pfam" id="PF12796">
    <property type="entry name" value="Ank_2"/>
    <property type="match status" value="2"/>
</dbReference>
<keyword evidence="2 9" id="KW-0812">Transmembrane</keyword>
<keyword evidence="5 7" id="KW-0040">ANK repeat</keyword>
<dbReference type="PROSITE" id="PS50088">
    <property type="entry name" value="ANK_REPEAT"/>
    <property type="match status" value="1"/>
</dbReference>
<feature type="transmembrane region" description="Helical" evidence="9">
    <location>
        <begin position="594"/>
        <end position="616"/>
    </location>
</feature>
<name>A0A7S4NHC7_9STRA</name>
<keyword evidence="6 9" id="KW-0472">Membrane</keyword>
<dbReference type="SUPFAM" id="SSF48403">
    <property type="entry name" value="Ankyrin repeat"/>
    <property type="match status" value="1"/>
</dbReference>
<keyword evidence="3" id="KW-0677">Repeat</keyword>
<evidence type="ECO:0000256" key="6">
    <source>
        <dbReference type="ARBA" id="ARBA00023136"/>
    </source>
</evidence>
<evidence type="ECO:0000256" key="5">
    <source>
        <dbReference type="ARBA" id="ARBA00023043"/>
    </source>
</evidence>
<evidence type="ECO:0000256" key="8">
    <source>
        <dbReference type="SAM" id="MobiDB-lite"/>
    </source>
</evidence>
<proteinExistence type="predicted"/>
<evidence type="ECO:0000313" key="11">
    <source>
        <dbReference type="EMBL" id="CAE2286687.1"/>
    </source>
</evidence>
<protein>
    <recommendedName>
        <fullName evidence="10">Ion transport domain-containing protein</fullName>
    </recommendedName>
</protein>
<evidence type="ECO:0000256" key="1">
    <source>
        <dbReference type="ARBA" id="ARBA00004141"/>
    </source>
</evidence>
<evidence type="ECO:0000259" key="10">
    <source>
        <dbReference type="Pfam" id="PF00520"/>
    </source>
</evidence>
<dbReference type="InterPro" id="IPR005821">
    <property type="entry name" value="Ion_trans_dom"/>
</dbReference>
<sequence length="811" mass="89694">MNDRLGYPPMSGGAGDASMGAYGDELTLGSELPSNMGHTPASPSGVVVGGGAASTGSGPSRDVDYLRDITALRLLCERATPTDPTSWEAVRSWLNAHSADEARRGAENVGDFNTTPLHLACRNRPPTDVVDQLLSASPDSVGWEDSVGWLPLHYACANGASEGVLRMLAGAYPDGKTAIDRRGRTPLHFALGYTDRLATPETVVLLSSTGAGQCADENGMLPLHYACAYGASEEALRILTDGHVDSITACDRRGRTPLHFALGNADRPFSPAVVRLLLTQYPSAVDVIDNDASLPLRSLANRANTLKESQTKERVNAGKCLMLYIDAEPRPTADFLTALQALPDWLGDSAVVHPVVQKLLNDKISQKIPTFMVVYDFFFLLIVTVVYYFLAVAAIKKRFPSGDIDPQNLQPSEKKIDENYVVVLYVGAFWFMVREALQMYSLISLRMFKTWMYDIKNVVDVSFFLLSIVGGALMQTGLGDSYSFRILAALTIFLMWVQFLSFLRSIFINISVFLKSFMYVLKKLASFMIAVIMILIMFAQAFHTLFLTSEVCTSSNDSGDFRPFCGNFGQSFITVYTMLLGEVDDDNFKHPFQLVLFAAFMFFAVVLLAQVLIAIVTDSYGVISEKATIVFWSNRLDFVAEMDAIAALVCKGNDQGDPASSDRSLQMWKKLMDLFEDDISEIPMLSAEFWCYIFIRLIVCVIVPLWLLVGAVTGGILWPPQIRAMIFVFSRRDPSEINDAEQRTKELNEFKALMKDHQDDLNSELATNKADLVSMKTQLVDIKSDVATQLSEIKQITTEVYELQLQLTLDS</sequence>
<dbReference type="InterPro" id="IPR036770">
    <property type="entry name" value="Ankyrin_rpt-contain_sf"/>
</dbReference>
<dbReference type="GO" id="GO:0016020">
    <property type="term" value="C:membrane"/>
    <property type="evidence" value="ECO:0007669"/>
    <property type="project" value="UniProtKB-SubCell"/>
</dbReference>
<accession>A0A7S4NHC7</accession>
<dbReference type="PANTHER" id="PTHR24198">
    <property type="entry name" value="ANKYRIN REPEAT AND PROTEIN KINASE DOMAIN-CONTAINING PROTEIN"/>
    <property type="match status" value="1"/>
</dbReference>
<feature type="transmembrane region" description="Helical" evidence="9">
    <location>
        <begin position="373"/>
        <end position="395"/>
    </location>
</feature>
<evidence type="ECO:0000256" key="7">
    <source>
        <dbReference type="PROSITE-ProRule" id="PRU00023"/>
    </source>
</evidence>
<feature type="region of interest" description="Disordered" evidence="8">
    <location>
        <begin position="25"/>
        <end position="60"/>
    </location>
</feature>
<dbReference type="PANTHER" id="PTHR24198:SF165">
    <property type="entry name" value="ANKYRIN REPEAT-CONTAINING PROTEIN-RELATED"/>
    <property type="match status" value="1"/>
</dbReference>
<dbReference type="AlphaFoldDB" id="A0A7S4NHC7"/>
<dbReference type="Pfam" id="PF00520">
    <property type="entry name" value="Ion_trans"/>
    <property type="match status" value="1"/>
</dbReference>
<comment type="subcellular location">
    <subcellularLocation>
        <location evidence="1">Membrane</location>
        <topology evidence="1">Multi-pass membrane protein</topology>
    </subcellularLocation>
</comment>
<reference evidence="11" key="1">
    <citation type="submission" date="2021-01" db="EMBL/GenBank/DDBJ databases">
        <authorList>
            <person name="Corre E."/>
            <person name="Pelletier E."/>
            <person name="Niang G."/>
            <person name="Scheremetjew M."/>
            <person name="Finn R."/>
            <person name="Kale V."/>
            <person name="Holt S."/>
            <person name="Cochrane G."/>
            <person name="Meng A."/>
            <person name="Brown T."/>
            <person name="Cohen L."/>
        </authorList>
    </citation>
    <scope>NUCLEOTIDE SEQUENCE</scope>
    <source>
        <strain evidence="11">Isolate 1302-5</strain>
    </source>
</reference>
<dbReference type="EMBL" id="HBKQ01059745">
    <property type="protein sequence ID" value="CAE2286687.1"/>
    <property type="molecule type" value="Transcribed_RNA"/>
</dbReference>
<feature type="transmembrane region" description="Helical" evidence="9">
    <location>
        <begin position="524"/>
        <end position="546"/>
    </location>
</feature>
<evidence type="ECO:0000256" key="4">
    <source>
        <dbReference type="ARBA" id="ARBA00022989"/>
    </source>
</evidence>
<feature type="transmembrane region" description="Helical" evidence="9">
    <location>
        <begin position="484"/>
        <end position="503"/>
    </location>
</feature>
<dbReference type="Gene3D" id="1.25.40.20">
    <property type="entry name" value="Ankyrin repeat-containing domain"/>
    <property type="match status" value="1"/>
</dbReference>
<gene>
    <name evidence="11" type="ORF">OAUR00152_LOCUS40780</name>
</gene>
<dbReference type="Gene3D" id="1.10.287.70">
    <property type="match status" value="1"/>
</dbReference>
<dbReference type="GO" id="GO:0005216">
    <property type="term" value="F:monoatomic ion channel activity"/>
    <property type="evidence" value="ECO:0007669"/>
    <property type="project" value="InterPro"/>
</dbReference>
<evidence type="ECO:0000256" key="3">
    <source>
        <dbReference type="ARBA" id="ARBA00022737"/>
    </source>
</evidence>
<evidence type="ECO:0000256" key="2">
    <source>
        <dbReference type="ARBA" id="ARBA00022692"/>
    </source>
</evidence>
<feature type="domain" description="Ion transport" evidence="10">
    <location>
        <begin position="377"/>
        <end position="626"/>
    </location>
</feature>
<keyword evidence="4 9" id="KW-1133">Transmembrane helix</keyword>
<evidence type="ECO:0000256" key="9">
    <source>
        <dbReference type="SAM" id="Phobius"/>
    </source>
</evidence>
<feature type="transmembrane region" description="Helical" evidence="9">
    <location>
        <begin position="689"/>
        <end position="718"/>
    </location>
</feature>
<dbReference type="InterPro" id="IPR002110">
    <property type="entry name" value="Ankyrin_rpt"/>
</dbReference>
<organism evidence="11">
    <name type="scientific">Odontella aurita</name>
    <dbReference type="NCBI Taxonomy" id="265563"/>
    <lineage>
        <taxon>Eukaryota</taxon>
        <taxon>Sar</taxon>
        <taxon>Stramenopiles</taxon>
        <taxon>Ochrophyta</taxon>
        <taxon>Bacillariophyta</taxon>
        <taxon>Mediophyceae</taxon>
        <taxon>Biddulphiophycidae</taxon>
        <taxon>Eupodiscales</taxon>
        <taxon>Odontellaceae</taxon>
        <taxon>Odontella</taxon>
    </lineage>
</organism>
<dbReference type="SMART" id="SM00248">
    <property type="entry name" value="ANK"/>
    <property type="match status" value="5"/>
</dbReference>
<feature type="transmembrane region" description="Helical" evidence="9">
    <location>
        <begin position="458"/>
        <end position="478"/>
    </location>
</feature>